<dbReference type="AlphaFoldDB" id="D3SQL9"/>
<sequence>MSIRSISALLQKVWQRIKKLGASHVLYRSLEYAALQTAVTSRSYWHTTPSLYRIKNCRGYRKYDVPIKPLERLYVDPDAITTFSPRIRSRRESLYDIGAIQNGDWDQKEVGVETEMVSEYIDETILYESLESHFVNGIDWTETKLYEALQEHVSEGTEVWHGCTTVADIDRRCQRLDSLYESIATHGYRTQSELREPNPSFDEPFGFLNERINEISIDIARDGEMMLLDNRHRLIIAQLLDLDRVPVSVIVRHKEWVEQCEEHYQNRDMLDHPDYRYWLDN</sequence>
<dbReference type="HOGENOM" id="CLU_084398_0_0_2"/>
<dbReference type="PaxDb" id="547559-Nmag_0923"/>
<keyword evidence="2" id="KW-1185">Reference proteome</keyword>
<reference evidence="1 2" key="2">
    <citation type="journal article" date="2012" name="BMC Genomics">
        <title>A comparative genomics perspective on the genetic content of the alkaliphilic haloarchaeon Natrialba magadii ATCC 43099T.</title>
        <authorList>
            <person name="Siddaramappa S."/>
            <person name="Challacombe J.F."/>
            <person name="Decastro R.E."/>
            <person name="Pfeiffer F."/>
            <person name="Sastre D.E."/>
            <person name="Gimenez M.I."/>
            <person name="Paggi R.A."/>
            <person name="Detter J.C."/>
            <person name="Davenport K.W."/>
            <person name="Goodwin L.A."/>
            <person name="Kyrpides N."/>
            <person name="Tapia R."/>
            <person name="Pitluck S."/>
            <person name="Lucas S."/>
            <person name="Woyke T."/>
            <person name="Maupin-Furlow J.A."/>
        </authorList>
    </citation>
    <scope>NUCLEOTIDE SEQUENCE [LARGE SCALE GENOMIC DNA]</scope>
    <source>
        <strain evidence="2">ATCC 43099 / DSM 3394 / CCM 3739 / CIP 104546 / IAM 13178 / JCM 8861 / NBRC 102185 / NCIMB 2190 / MS3</strain>
    </source>
</reference>
<dbReference type="STRING" id="547559.Nmag_0923"/>
<reference evidence="2" key="1">
    <citation type="submission" date="2010-02" db="EMBL/GenBank/DDBJ databases">
        <title>Complete sequence of chromosome of Natrialba magadii ATCC 43099.</title>
        <authorList>
            <consortium name="US DOE Joint Genome Institute"/>
            <person name="Lucas S."/>
            <person name="Copeland A."/>
            <person name="Lapidus A."/>
            <person name="Cheng J.-F."/>
            <person name="Bruce D."/>
            <person name="Goodwin L."/>
            <person name="Pitluck S."/>
            <person name="Davenport K."/>
            <person name="Saunders E."/>
            <person name="Detter J.C."/>
            <person name="Han C."/>
            <person name="Tapia R."/>
            <person name="Land M."/>
            <person name="Hauser L."/>
            <person name="Kyrpides N."/>
            <person name="Mikhailova N."/>
            <person name="De Castro R.E."/>
            <person name="Maupin-Furlow J.A."/>
            <person name="Woyke T."/>
        </authorList>
    </citation>
    <scope>NUCLEOTIDE SEQUENCE [LARGE SCALE GENOMIC DNA]</scope>
    <source>
        <strain evidence="2">ATCC 43099 / DSM 3394 / CCM 3739 / CIP 104546 / IAM 13178 / JCM 8861 / NBRC 102185 / NCIMB 2190 / MS3</strain>
    </source>
</reference>
<name>D3SQL9_NATMM</name>
<gene>
    <name evidence="1" type="ordered locus">Nmag_0923</name>
</gene>
<dbReference type="OrthoDB" id="197906at2157"/>
<accession>D3SQL9</accession>
<proteinExistence type="predicted"/>
<evidence type="ECO:0000313" key="2">
    <source>
        <dbReference type="Proteomes" id="UP000001879"/>
    </source>
</evidence>
<evidence type="ECO:0000313" key="1">
    <source>
        <dbReference type="EMBL" id="ADD04507.1"/>
    </source>
</evidence>
<protein>
    <submittedName>
        <fullName evidence="1">Uncharacterized protein</fullName>
    </submittedName>
</protein>
<dbReference type="Proteomes" id="UP000001879">
    <property type="component" value="Chromosome"/>
</dbReference>
<organism evidence="1 2">
    <name type="scientific">Natrialba magadii (strain ATCC 43099 / DSM 3394 / CCM 3739 / CIP 104546 / IAM 13178 / JCM 8861 / NBRC 102185 / NCIMB 2190 / MS3)</name>
    <name type="common">Natronobacterium magadii</name>
    <dbReference type="NCBI Taxonomy" id="547559"/>
    <lineage>
        <taxon>Archaea</taxon>
        <taxon>Methanobacteriati</taxon>
        <taxon>Methanobacteriota</taxon>
        <taxon>Stenosarchaea group</taxon>
        <taxon>Halobacteria</taxon>
        <taxon>Halobacteriales</taxon>
        <taxon>Natrialbaceae</taxon>
        <taxon>Natrialba</taxon>
    </lineage>
</organism>
<dbReference type="GeneID" id="8823753"/>
<dbReference type="RefSeq" id="WP_012996441.1">
    <property type="nucleotide sequence ID" value="NC_013922.1"/>
</dbReference>
<dbReference type="EMBL" id="CP001932">
    <property type="protein sequence ID" value="ADD04507.1"/>
    <property type="molecule type" value="Genomic_DNA"/>
</dbReference>
<dbReference type="eggNOG" id="arCOG10332">
    <property type="taxonomic scope" value="Archaea"/>
</dbReference>
<dbReference type="KEGG" id="nmg:Nmag_0923"/>